<dbReference type="Gene3D" id="2.60.40.10">
    <property type="entry name" value="Immunoglobulins"/>
    <property type="match status" value="2"/>
</dbReference>
<feature type="domain" description="Ig-like" evidence="12">
    <location>
        <begin position="35"/>
        <end position="145"/>
    </location>
</feature>
<proteinExistence type="predicted"/>
<dbReference type="GeneID" id="129326267"/>
<keyword evidence="8" id="KW-0675">Receptor</keyword>
<evidence type="ECO:0000256" key="7">
    <source>
        <dbReference type="ARBA" id="ARBA00023157"/>
    </source>
</evidence>
<evidence type="ECO:0000256" key="3">
    <source>
        <dbReference type="ARBA" id="ARBA00022692"/>
    </source>
</evidence>
<reference evidence="14" key="1">
    <citation type="submission" date="2025-08" db="UniProtKB">
        <authorList>
            <consortium name="RefSeq"/>
        </authorList>
    </citation>
    <scope>IDENTIFICATION</scope>
    <source>
        <tissue evidence="14">Blood</tissue>
    </source>
</reference>
<dbReference type="PROSITE" id="PS50835">
    <property type="entry name" value="IG_LIKE"/>
    <property type="match status" value="1"/>
</dbReference>
<dbReference type="RefSeq" id="XP_054830399.1">
    <property type="nucleotide sequence ID" value="XM_054974424.1"/>
</dbReference>
<evidence type="ECO:0000256" key="11">
    <source>
        <dbReference type="SAM" id="Phobius"/>
    </source>
</evidence>
<dbReference type="GO" id="GO:0042130">
    <property type="term" value="P:negative regulation of T cell proliferation"/>
    <property type="evidence" value="ECO:0007669"/>
    <property type="project" value="TreeGrafter"/>
</dbReference>
<organism evidence="13 14">
    <name type="scientific">Eublepharis macularius</name>
    <name type="common">Leopard gecko</name>
    <name type="synonym">Cyrtodactylus macularius</name>
    <dbReference type="NCBI Taxonomy" id="481883"/>
    <lineage>
        <taxon>Eukaryota</taxon>
        <taxon>Metazoa</taxon>
        <taxon>Chordata</taxon>
        <taxon>Craniata</taxon>
        <taxon>Vertebrata</taxon>
        <taxon>Euteleostomi</taxon>
        <taxon>Lepidosauria</taxon>
        <taxon>Squamata</taxon>
        <taxon>Bifurcata</taxon>
        <taxon>Gekkota</taxon>
        <taxon>Eublepharidae</taxon>
        <taxon>Eublepharinae</taxon>
        <taxon>Eublepharis</taxon>
    </lineage>
</organism>
<dbReference type="GO" id="GO:0042102">
    <property type="term" value="P:positive regulation of T cell proliferation"/>
    <property type="evidence" value="ECO:0007669"/>
    <property type="project" value="TreeGrafter"/>
</dbReference>
<accession>A0AA97J3C2</accession>
<dbReference type="Pfam" id="PF07686">
    <property type="entry name" value="V-set"/>
    <property type="match status" value="1"/>
</dbReference>
<evidence type="ECO:0000256" key="4">
    <source>
        <dbReference type="ARBA" id="ARBA00022729"/>
    </source>
</evidence>
<dbReference type="InterPro" id="IPR013162">
    <property type="entry name" value="CD80_C2-set"/>
</dbReference>
<keyword evidence="10" id="KW-0393">Immunoglobulin domain</keyword>
<dbReference type="AlphaFoldDB" id="A0AA97J3C2"/>
<name>A0AA97J3C2_EUBMA</name>
<evidence type="ECO:0000256" key="5">
    <source>
        <dbReference type="ARBA" id="ARBA00022989"/>
    </source>
</evidence>
<sequence>MHTVQTKLSFHFCFAAHLQSELSELADFCGQHNSPLTMAVSCCAVQMTTVKAKVGEVAALPCKHNIHLDNPLKYYNVYWQKVIGYDKRDHVALSYWQGKEDTKHPDYQNRTKMDQQNFTLWISPVKVSDEGKYKCIILSNSTDFSALNLSVVADFSKPVIHAEIPPNACGSTLLTLRCSSHGGYPKANMSGLLNNETVEWIPIFIPDNQTELFNITSNLQQNLTGDILFQCSVSYPGFQTSTSYNFTIPKECSVVNPLPHWIVIASSVILVCLVVVAALANIQCCKRQRSCCHTTSHQSMEISEINAGAALTPLQLSSHTSED</sequence>
<dbReference type="InterPro" id="IPR036179">
    <property type="entry name" value="Ig-like_dom_sf"/>
</dbReference>
<keyword evidence="9" id="KW-0325">Glycoprotein</keyword>
<dbReference type="InterPro" id="IPR013106">
    <property type="entry name" value="Ig_V-set"/>
</dbReference>
<keyword evidence="13" id="KW-1185">Reference proteome</keyword>
<dbReference type="GO" id="GO:0009897">
    <property type="term" value="C:external side of plasma membrane"/>
    <property type="evidence" value="ECO:0007669"/>
    <property type="project" value="TreeGrafter"/>
</dbReference>
<dbReference type="InterPro" id="IPR007110">
    <property type="entry name" value="Ig-like_dom"/>
</dbReference>
<dbReference type="GO" id="GO:0006955">
    <property type="term" value="P:immune response"/>
    <property type="evidence" value="ECO:0007669"/>
    <property type="project" value="TreeGrafter"/>
</dbReference>
<keyword evidence="5 11" id="KW-1133">Transmembrane helix</keyword>
<dbReference type="InterPro" id="IPR003599">
    <property type="entry name" value="Ig_sub"/>
</dbReference>
<keyword evidence="4" id="KW-0732">Signal</keyword>
<gene>
    <name evidence="14" type="primary">CD80</name>
</gene>
<protein>
    <submittedName>
        <fullName evidence="14">T-lymphocyte activation antigen CD80</fullName>
    </submittedName>
</protein>
<evidence type="ECO:0000256" key="6">
    <source>
        <dbReference type="ARBA" id="ARBA00023136"/>
    </source>
</evidence>
<dbReference type="Proteomes" id="UP001190640">
    <property type="component" value="Chromosome 3"/>
</dbReference>
<comment type="subcellular location">
    <subcellularLocation>
        <location evidence="1">Cell membrane</location>
        <topology evidence="1">Single-pass type I membrane protein</topology>
    </subcellularLocation>
</comment>
<dbReference type="InterPro" id="IPR013783">
    <property type="entry name" value="Ig-like_fold"/>
</dbReference>
<feature type="transmembrane region" description="Helical" evidence="11">
    <location>
        <begin position="258"/>
        <end position="280"/>
    </location>
</feature>
<dbReference type="GO" id="GO:0031295">
    <property type="term" value="P:T cell costimulation"/>
    <property type="evidence" value="ECO:0007669"/>
    <property type="project" value="TreeGrafter"/>
</dbReference>
<dbReference type="InterPro" id="IPR051713">
    <property type="entry name" value="T-cell_Activation_Regulation"/>
</dbReference>
<evidence type="ECO:0000256" key="9">
    <source>
        <dbReference type="ARBA" id="ARBA00023180"/>
    </source>
</evidence>
<dbReference type="GO" id="GO:0071222">
    <property type="term" value="P:cellular response to lipopolysaccharide"/>
    <property type="evidence" value="ECO:0007669"/>
    <property type="project" value="TreeGrafter"/>
</dbReference>
<evidence type="ECO:0000313" key="13">
    <source>
        <dbReference type="Proteomes" id="UP001190640"/>
    </source>
</evidence>
<evidence type="ECO:0000259" key="12">
    <source>
        <dbReference type="PROSITE" id="PS50835"/>
    </source>
</evidence>
<keyword evidence="3 11" id="KW-0812">Transmembrane</keyword>
<evidence type="ECO:0000313" key="14">
    <source>
        <dbReference type="RefSeq" id="XP_054830399.1"/>
    </source>
</evidence>
<evidence type="ECO:0000256" key="8">
    <source>
        <dbReference type="ARBA" id="ARBA00023170"/>
    </source>
</evidence>
<dbReference type="PANTHER" id="PTHR25466">
    <property type="entry name" value="T-LYMPHOCYTE ACTIVATION ANTIGEN"/>
    <property type="match status" value="1"/>
</dbReference>
<dbReference type="SMART" id="SM00409">
    <property type="entry name" value="IG"/>
    <property type="match status" value="1"/>
</dbReference>
<keyword evidence="2" id="KW-1003">Cell membrane</keyword>
<evidence type="ECO:0000256" key="1">
    <source>
        <dbReference type="ARBA" id="ARBA00004251"/>
    </source>
</evidence>
<keyword evidence="7" id="KW-1015">Disulfide bond</keyword>
<dbReference type="KEGG" id="emc:129326267"/>
<dbReference type="Pfam" id="PF08205">
    <property type="entry name" value="C2-set_2"/>
    <property type="match status" value="1"/>
</dbReference>
<dbReference type="SUPFAM" id="SSF48726">
    <property type="entry name" value="Immunoglobulin"/>
    <property type="match status" value="2"/>
</dbReference>
<evidence type="ECO:0000256" key="2">
    <source>
        <dbReference type="ARBA" id="ARBA00022475"/>
    </source>
</evidence>
<keyword evidence="6 11" id="KW-0472">Membrane</keyword>
<dbReference type="GO" id="GO:0007166">
    <property type="term" value="P:cell surface receptor signaling pathway"/>
    <property type="evidence" value="ECO:0007669"/>
    <property type="project" value="TreeGrafter"/>
</dbReference>
<dbReference type="PANTHER" id="PTHR25466:SF4">
    <property type="entry name" value="T-LYMPHOCYTE ACTIVATION ANTIGEN CD80"/>
    <property type="match status" value="1"/>
</dbReference>
<evidence type="ECO:0000256" key="10">
    <source>
        <dbReference type="ARBA" id="ARBA00023319"/>
    </source>
</evidence>
<dbReference type="CTD" id="941"/>